<keyword evidence="6" id="KW-0812">Transmembrane</keyword>
<dbReference type="GO" id="GO:0006508">
    <property type="term" value="P:proteolysis"/>
    <property type="evidence" value="ECO:0007669"/>
    <property type="project" value="UniProtKB-KW"/>
</dbReference>
<dbReference type="Proteomes" id="UP000197025">
    <property type="component" value="Unassembled WGS sequence"/>
</dbReference>
<evidence type="ECO:0000256" key="2">
    <source>
        <dbReference type="ARBA" id="ARBA00022670"/>
    </source>
</evidence>
<comment type="similarity">
    <text evidence="1 5">Belongs to the peptidase S41A family.</text>
</comment>
<dbReference type="FunCoup" id="A0A212R036">
    <property type="interactions" value="359"/>
</dbReference>
<dbReference type="RefSeq" id="WP_088571219.1">
    <property type="nucleotide sequence ID" value="NZ_FYEK01000027.1"/>
</dbReference>
<organism evidence="8 9">
    <name type="scientific">Thermoflexus hugenholtzii JAD2</name>
    <dbReference type="NCBI Taxonomy" id="877466"/>
    <lineage>
        <taxon>Bacteria</taxon>
        <taxon>Bacillati</taxon>
        <taxon>Chloroflexota</taxon>
        <taxon>Thermoflexia</taxon>
        <taxon>Thermoflexales</taxon>
        <taxon>Thermoflexaceae</taxon>
        <taxon>Thermoflexus</taxon>
    </lineage>
</organism>
<dbReference type="InterPro" id="IPR029045">
    <property type="entry name" value="ClpP/crotonase-like_dom_sf"/>
</dbReference>
<evidence type="ECO:0000256" key="1">
    <source>
        <dbReference type="ARBA" id="ARBA00009179"/>
    </source>
</evidence>
<dbReference type="EMBL" id="FYEK01000027">
    <property type="protein sequence ID" value="SNB65362.1"/>
    <property type="molecule type" value="Genomic_DNA"/>
</dbReference>
<dbReference type="InterPro" id="IPR041489">
    <property type="entry name" value="PDZ_6"/>
</dbReference>
<dbReference type="InterPro" id="IPR001478">
    <property type="entry name" value="PDZ"/>
</dbReference>
<dbReference type="InterPro" id="IPR005151">
    <property type="entry name" value="Tail-specific_protease"/>
</dbReference>
<dbReference type="SMART" id="SM00228">
    <property type="entry name" value="PDZ"/>
    <property type="match status" value="1"/>
</dbReference>
<keyword evidence="9" id="KW-1185">Reference proteome</keyword>
<dbReference type="Gene3D" id="3.90.226.10">
    <property type="entry name" value="2-enoyl-CoA Hydratase, Chain A, domain 1"/>
    <property type="match status" value="1"/>
</dbReference>
<dbReference type="GO" id="GO:0007165">
    <property type="term" value="P:signal transduction"/>
    <property type="evidence" value="ECO:0007669"/>
    <property type="project" value="TreeGrafter"/>
</dbReference>
<protein>
    <submittedName>
        <fullName evidence="8">Carboxyl-terminal processing protease</fullName>
    </submittedName>
</protein>
<dbReference type="PROSITE" id="PS50106">
    <property type="entry name" value="PDZ"/>
    <property type="match status" value="1"/>
</dbReference>
<evidence type="ECO:0000256" key="3">
    <source>
        <dbReference type="ARBA" id="ARBA00022801"/>
    </source>
</evidence>
<dbReference type="PANTHER" id="PTHR32060:SF30">
    <property type="entry name" value="CARBOXY-TERMINAL PROCESSING PROTEASE CTPA"/>
    <property type="match status" value="1"/>
</dbReference>
<evidence type="ECO:0000256" key="5">
    <source>
        <dbReference type="RuleBase" id="RU004404"/>
    </source>
</evidence>
<dbReference type="InterPro" id="IPR055210">
    <property type="entry name" value="CtpA/B_N"/>
</dbReference>
<dbReference type="SMART" id="SM00245">
    <property type="entry name" value="TSPc"/>
    <property type="match status" value="1"/>
</dbReference>
<evidence type="ECO:0000313" key="8">
    <source>
        <dbReference type="EMBL" id="SNB65362.1"/>
    </source>
</evidence>
<keyword evidence="2 5" id="KW-0645">Protease</keyword>
<proteinExistence type="inferred from homology"/>
<name>A0A212R036_9CHLR</name>
<dbReference type="SUPFAM" id="SSF50156">
    <property type="entry name" value="PDZ domain-like"/>
    <property type="match status" value="1"/>
</dbReference>
<reference evidence="9" key="1">
    <citation type="submission" date="2017-06" db="EMBL/GenBank/DDBJ databases">
        <authorList>
            <person name="Varghese N."/>
            <person name="Submissions S."/>
        </authorList>
    </citation>
    <scope>NUCLEOTIDE SEQUENCE [LARGE SCALE GENOMIC DNA]</scope>
    <source>
        <strain evidence="9">JAD2</strain>
    </source>
</reference>
<feature type="domain" description="PDZ" evidence="7">
    <location>
        <begin position="113"/>
        <end position="182"/>
    </location>
</feature>
<sequence>MSDLGKRLGNLLLFAVLATGLVGAAFLTGFGVAWGMTARAPHALPTTPTTAAPAAPPRDLQEAFDVFWEAWKLVQEEYYGEIPSPQTVAYGAIRGALQTLGDPYTSFIEPKIARILEEDASGQFEGIGAMVRMNRDNKLEIVRVFEGSPAQKAGLRAGDLVIEVDGQSIVGYSIYEAVALIRGPAGTSVTLTIERPGQRDPIRVTVTRARITIPVVEARMLPEGIAYLRLFDFSAQATRQLRDQLRSLLAQNPHGLILDLRDNPGGFLDQAIQVADLFLDEGIVAYERMKDGEERVFRSKSGDPGEKIPMVVLVNAGSASASEIVAGALQDRGRALLVGERTFGKGSVQLSHTLSDGSELRVTIARWFTPKNRAIHGEGLNPDVEVKVEPGAEAGGADPQLQRAVEVLLQGR</sequence>
<dbReference type="AlphaFoldDB" id="A0A212R036"/>
<evidence type="ECO:0000313" key="9">
    <source>
        <dbReference type="Proteomes" id="UP000197025"/>
    </source>
</evidence>
<gene>
    <name evidence="8" type="ORF">SAMN02746019_00009770</name>
</gene>
<dbReference type="CDD" id="cd07560">
    <property type="entry name" value="Peptidase_S41_CPP"/>
    <property type="match status" value="1"/>
</dbReference>
<dbReference type="SUPFAM" id="SSF52096">
    <property type="entry name" value="ClpP/crotonase"/>
    <property type="match status" value="1"/>
</dbReference>
<dbReference type="PANTHER" id="PTHR32060">
    <property type="entry name" value="TAIL-SPECIFIC PROTEASE"/>
    <property type="match status" value="1"/>
</dbReference>
<dbReference type="GO" id="GO:0030288">
    <property type="term" value="C:outer membrane-bounded periplasmic space"/>
    <property type="evidence" value="ECO:0007669"/>
    <property type="project" value="TreeGrafter"/>
</dbReference>
<dbReference type="InterPro" id="IPR036034">
    <property type="entry name" value="PDZ_sf"/>
</dbReference>
<keyword evidence="6" id="KW-0472">Membrane</keyword>
<dbReference type="GO" id="GO:0004175">
    <property type="term" value="F:endopeptidase activity"/>
    <property type="evidence" value="ECO:0007669"/>
    <property type="project" value="TreeGrafter"/>
</dbReference>
<dbReference type="Pfam" id="PF17820">
    <property type="entry name" value="PDZ_6"/>
    <property type="match status" value="1"/>
</dbReference>
<keyword evidence="4 5" id="KW-0720">Serine protease</keyword>
<evidence type="ECO:0000256" key="6">
    <source>
        <dbReference type="SAM" id="Phobius"/>
    </source>
</evidence>
<dbReference type="InterPro" id="IPR004447">
    <property type="entry name" value="Peptidase_S41A"/>
</dbReference>
<dbReference type="InParanoid" id="A0A212R036"/>
<dbReference type="Gene3D" id="2.30.42.10">
    <property type="match status" value="1"/>
</dbReference>
<dbReference type="FunFam" id="2.30.42.10:FF:000063">
    <property type="entry name" value="Peptidase, S41 family"/>
    <property type="match status" value="1"/>
</dbReference>
<feature type="transmembrane region" description="Helical" evidence="6">
    <location>
        <begin position="12"/>
        <end position="36"/>
    </location>
</feature>
<dbReference type="Pfam" id="PF22694">
    <property type="entry name" value="CtpB_N-like"/>
    <property type="match status" value="1"/>
</dbReference>
<dbReference type="GO" id="GO:0008236">
    <property type="term" value="F:serine-type peptidase activity"/>
    <property type="evidence" value="ECO:0007669"/>
    <property type="project" value="UniProtKB-KW"/>
</dbReference>
<accession>A0A212R036</accession>
<dbReference type="CDD" id="cd06782">
    <property type="entry name" value="cpPDZ_CPP-like"/>
    <property type="match status" value="1"/>
</dbReference>
<dbReference type="OrthoDB" id="9812068at2"/>
<keyword evidence="3 5" id="KW-0378">Hydrolase</keyword>
<keyword evidence="6" id="KW-1133">Transmembrane helix</keyword>
<evidence type="ECO:0000259" key="7">
    <source>
        <dbReference type="PROSITE" id="PS50106"/>
    </source>
</evidence>
<dbReference type="Gene3D" id="3.30.750.44">
    <property type="match status" value="1"/>
</dbReference>
<evidence type="ECO:0000256" key="4">
    <source>
        <dbReference type="ARBA" id="ARBA00022825"/>
    </source>
</evidence>
<dbReference type="NCBIfam" id="TIGR00225">
    <property type="entry name" value="prc"/>
    <property type="match status" value="1"/>
</dbReference>
<dbReference type="Pfam" id="PF03572">
    <property type="entry name" value="Peptidase_S41"/>
    <property type="match status" value="1"/>
</dbReference>